<dbReference type="InterPro" id="IPR036179">
    <property type="entry name" value="Ig-like_dom_sf"/>
</dbReference>
<dbReference type="Gene3D" id="3.40.630.90">
    <property type="match status" value="1"/>
</dbReference>
<dbReference type="SUPFAM" id="SSF48726">
    <property type="entry name" value="Immunoglobulin"/>
    <property type="match status" value="2"/>
</dbReference>
<keyword evidence="5" id="KW-1185">Reference proteome</keyword>
<evidence type="ECO:0000259" key="2">
    <source>
        <dbReference type="PROSITE" id="PS50835"/>
    </source>
</evidence>
<name>A0A7R9PTW2_9ACAR</name>
<dbReference type="EMBL" id="OC854610">
    <property type="protein sequence ID" value="CAD7619717.1"/>
    <property type="molecule type" value="Genomic_DNA"/>
</dbReference>
<dbReference type="Gene3D" id="3.40.630.30">
    <property type="match status" value="1"/>
</dbReference>
<organism evidence="4">
    <name type="scientific">Medioppia subpectinata</name>
    <dbReference type="NCBI Taxonomy" id="1979941"/>
    <lineage>
        <taxon>Eukaryota</taxon>
        <taxon>Metazoa</taxon>
        <taxon>Ecdysozoa</taxon>
        <taxon>Arthropoda</taxon>
        <taxon>Chelicerata</taxon>
        <taxon>Arachnida</taxon>
        <taxon>Acari</taxon>
        <taxon>Acariformes</taxon>
        <taxon>Sarcoptiformes</taxon>
        <taxon>Oribatida</taxon>
        <taxon>Brachypylina</taxon>
        <taxon>Oppioidea</taxon>
        <taxon>Oppiidae</taxon>
        <taxon>Medioppia</taxon>
    </lineage>
</organism>
<feature type="domain" description="N-acetyltransferase" evidence="3">
    <location>
        <begin position="252"/>
        <end position="385"/>
    </location>
</feature>
<evidence type="ECO:0000313" key="5">
    <source>
        <dbReference type="Proteomes" id="UP000759131"/>
    </source>
</evidence>
<dbReference type="Pfam" id="PF00583">
    <property type="entry name" value="Acetyltransf_1"/>
    <property type="match status" value="1"/>
</dbReference>
<dbReference type="InterPro" id="IPR013783">
    <property type="entry name" value="Ig-like_fold"/>
</dbReference>
<dbReference type="InterPro" id="IPR041496">
    <property type="entry name" value="YitH/HolE_GNAT"/>
</dbReference>
<dbReference type="Pfam" id="PF18014">
    <property type="entry name" value="Acetyltransf_18"/>
    <property type="match status" value="1"/>
</dbReference>
<dbReference type="SUPFAM" id="SSF55729">
    <property type="entry name" value="Acyl-CoA N-acyltransferases (Nat)"/>
    <property type="match status" value="1"/>
</dbReference>
<dbReference type="InterPro" id="IPR013162">
    <property type="entry name" value="CD80_C2-set"/>
</dbReference>
<dbReference type="OrthoDB" id="5771378at2759"/>
<dbReference type="Proteomes" id="UP000759131">
    <property type="component" value="Unassembled WGS sequence"/>
</dbReference>
<dbReference type="GO" id="GO:0016747">
    <property type="term" value="F:acyltransferase activity, transferring groups other than amino-acyl groups"/>
    <property type="evidence" value="ECO:0007669"/>
    <property type="project" value="InterPro"/>
</dbReference>
<dbReference type="CDD" id="cd04301">
    <property type="entry name" value="NAT_SF"/>
    <property type="match status" value="1"/>
</dbReference>
<dbReference type="PROSITE" id="PS50835">
    <property type="entry name" value="IG_LIKE"/>
    <property type="match status" value="1"/>
</dbReference>
<dbReference type="InterPro" id="IPR007110">
    <property type="entry name" value="Ig-like_dom"/>
</dbReference>
<evidence type="ECO:0000256" key="1">
    <source>
        <dbReference type="ARBA" id="ARBA00023157"/>
    </source>
</evidence>
<dbReference type="PANTHER" id="PTHR21261">
    <property type="entry name" value="BEAT PROTEIN"/>
    <property type="match status" value="1"/>
</dbReference>
<keyword evidence="1" id="KW-1015">Disulfide bond</keyword>
<proteinExistence type="predicted"/>
<protein>
    <recommendedName>
        <fullName evidence="6">Ig-like domain-containing protein</fullName>
    </recommendedName>
</protein>
<gene>
    <name evidence="4" type="ORF">OSB1V03_LOCUS216</name>
</gene>
<dbReference type="Pfam" id="PF08205">
    <property type="entry name" value="C2-set_2"/>
    <property type="match status" value="1"/>
</dbReference>
<accession>A0A7R9PTW2</accession>
<evidence type="ECO:0000313" key="4">
    <source>
        <dbReference type="EMBL" id="CAD7619717.1"/>
    </source>
</evidence>
<feature type="domain" description="Ig-like" evidence="2">
    <location>
        <begin position="1"/>
        <end position="104"/>
    </location>
</feature>
<dbReference type="Gene3D" id="2.60.40.10">
    <property type="entry name" value="Immunoglobulins"/>
    <property type="match status" value="2"/>
</dbReference>
<evidence type="ECO:0000259" key="3">
    <source>
        <dbReference type="PROSITE" id="PS51186"/>
    </source>
</evidence>
<evidence type="ECO:0008006" key="6">
    <source>
        <dbReference type="Google" id="ProtNLM"/>
    </source>
</evidence>
<dbReference type="FunFam" id="2.60.40.10:FF:000437">
    <property type="entry name" value="Beat-IIIc, isoform A"/>
    <property type="match status" value="1"/>
</dbReference>
<dbReference type="AlphaFoldDB" id="A0A7R9PTW2"/>
<dbReference type="EMBL" id="CAJPIZ010000035">
    <property type="protein sequence ID" value="CAG2100147.1"/>
    <property type="molecule type" value="Genomic_DNA"/>
</dbReference>
<dbReference type="InterPro" id="IPR016181">
    <property type="entry name" value="Acyl_CoA_acyltransferase"/>
</dbReference>
<reference evidence="4" key="1">
    <citation type="submission" date="2020-11" db="EMBL/GenBank/DDBJ databases">
        <authorList>
            <person name="Tran Van P."/>
        </authorList>
    </citation>
    <scope>NUCLEOTIDE SEQUENCE</scope>
</reference>
<dbReference type="PANTHER" id="PTHR21261:SF15">
    <property type="entry name" value="BEATEN PATH IIIA, ISOFORM D-RELATED"/>
    <property type="match status" value="1"/>
</dbReference>
<dbReference type="InterPro" id="IPR000182">
    <property type="entry name" value="GNAT_dom"/>
</dbReference>
<sequence length="550" mass="61755">MNIPDGVVVGDNVALSCNFNSNNVSAIYSLKWYKDQQEFYRYVPRDVPPKLHFTMLGVNVDTAHSDLHRVVLNNVSLRSIGDYRCEVSTDGPDFTTTTMNEKLSVFSLPESGPQISGLKARYPLNSTVRLTCTVAESYPGIYGNLTWHINDQLALNETVVNNEFPTSSDRYTTTSMISFKVDKHHFQSGELKVKCMATIPAMYRATTEITIFNPEHKDIGDNESKGGAWSPKPMDIFNNNTNKMSNKTIPSYIVRTMQLSDSQEVRQMWTSLDLDVYKYANEMLLLTDPKGSLVAEDITTGNVLGVCSGVNLSPELSYVVIYAVRDEWQERGIGTALWDKAVEHMGDRNISLFASNDKIVDLNFNAVHQRRRHVMKGIPIITDLINKIDGITLVDMNDNNIADVIEYDKQVCDGLDRSAQLRALNGSFKSISLVAVNDSNQVMGYCFLSKTVCGNTIVAPLYADNQQIAELLLKKCLQRIPNCNEIYYSCWDLNEKSKGKTIANKLGLEVVREMHMMATKKMNDIQLDKIYALGLSASKFMIVLLYVQLS</sequence>
<dbReference type="PROSITE" id="PS51186">
    <property type="entry name" value="GNAT"/>
    <property type="match status" value="1"/>
</dbReference>